<gene>
    <name evidence="1" type="ORF">Nepgr_002703</name>
</gene>
<evidence type="ECO:0000313" key="1">
    <source>
        <dbReference type="EMBL" id="GMH00864.1"/>
    </source>
</evidence>
<sequence>MQYATQAPFCDVPLDDTAPECCCKDVLGRSPWSMLVARASSSAAYVSDSGTVVFRLLLVEALLKLNGCRSCDPEEGVPDRLIWQGYRPILL</sequence>
<protein>
    <submittedName>
        <fullName evidence="1">Uncharacterized protein</fullName>
    </submittedName>
</protein>
<dbReference type="Proteomes" id="UP001279734">
    <property type="component" value="Unassembled WGS sequence"/>
</dbReference>
<keyword evidence="2" id="KW-1185">Reference proteome</keyword>
<organism evidence="1 2">
    <name type="scientific">Nepenthes gracilis</name>
    <name type="common">Slender pitcher plant</name>
    <dbReference type="NCBI Taxonomy" id="150966"/>
    <lineage>
        <taxon>Eukaryota</taxon>
        <taxon>Viridiplantae</taxon>
        <taxon>Streptophyta</taxon>
        <taxon>Embryophyta</taxon>
        <taxon>Tracheophyta</taxon>
        <taxon>Spermatophyta</taxon>
        <taxon>Magnoliopsida</taxon>
        <taxon>eudicotyledons</taxon>
        <taxon>Gunneridae</taxon>
        <taxon>Pentapetalae</taxon>
        <taxon>Caryophyllales</taxon>
        <taxon>Nepenthaceae</taxon>
        <taxon>Nepenthes</taxon>
    </lineage>
</organism>
<name>A0AAD3P9Y4_NEPGR</name>
<reference evidence="1" key="1">
    <citation type="submission" date="2023-05" db="EMBL/GenBank/DDBJ databases">
        <title>Nepenthes gracilis genome sequencing.</title>
        <authorList>
            <person name="Fukushima K."/>
        </authorList>
    </citation>
    <scope>NUCLEOTIDE SEQUENCE</scope>
    <source>
        <strain evidence="1">SING2019-196</strain>
    </source>
</reference>
<proteinExistence type="predicted"/>
<dbReference type="EMBL" id="BSYO01000002">
    <property type="protein sequence ID" value="GMH00864.1"/>
    <property type="molecule type" value="Genomic_DNA"/>
</dbReference>
<accession>A0AAD3P9Y4</accession>
<comment type="caution">
    <text evidence="1">The sequence shown here is derived from an EMBL/GenBank/DDBJ whole genome shotgun (WGS) entry which is preliminary data.</text>
</comment>
<dbReference type="AlphaFoldDB" id="A0AAD3P9Y4"/>
<evidence type="ECO:0000313" key="2">
    <source>
        <dbReference type="Proteomes" id="UP001279734"/>
    </source>
</evidence>